<gene>
    <name evidence="2" type="ORF">BGHDH14_bgh04998</name>
</gene>
<keyword evidence="1" id="KW-0732">Signal</keyword>
<evidence type="ECO:0000256" key="1">
    <source>
        <dbReference type="SAM" id="SignalP"/>
    </source>
</evidence>
<evidence type="ECO:0000313" key="2">
    <source>
        <dbReference type="EMBL" id="CCU79109.1"/>
    </source>
</evidence>
<dbReference type="HOGENOM" id="CLU_058848_0_0_1"/>
<sequence>MQITINLSLAKLSNLHAFLLISASFLELSLQSNVSGYICGDLVLWHDRVAEFAQLASELLKSSTVCRKFPALLENTQLFGGEDQVLFVVPCRIFSSIRSGGRNGQDRIVLDAFGNFKGVVYDTNNGNDNPMPAYRKCSPFIDYSHLELEKYIDDGYQISGIACGSNFIDRDIETKFHNKCVEYINSPPEMRSKHKFPERRFTRYHFEFNPQCRGLQVRKFSFKIQEQAPCLDVWSAEPSPDTITADSLFDLQSQNFRTSEEFYTCMQFTFRITSILNYVTYVLEMLRMNLSSSEHQIFKKHDNLLLWRIILPERRVLFPNYTFLYAIGIDEHNQFSGIYFVPTKQRSKKNVELCPDSNILTSRFLERGSS</sequence>
<name>N1JBV5_BLUG1</name>
<evidence type="ECO:0000313" key="3">
    <source>
        <dbReference type="Proteomes" id="UP000015441"/>
    </source>
</evidence>
<dbReference type="EMBL" id="CAUH01004252">
    <property type="protein sequence ID" value="CCU79109.1"/>
    <property type="molecule type" value="Genomic_DNA"/>
</dbReference>
<organism evidence="2 3">
    <name type="scientific">Blumeria graminis f. sp. hordei (strain DH14)</name>
    <name type="common">Barley powdery mildew</name>
    <name type="synonym">Oidium monilioides f. sp. hordei</name>
    <dbReference type="NCBI Taxonomy" id="546991"/>
    <lineage>
        <taxon>Eukaryota</taxon>
        <taxon>Fungi</taxon>
        <taxon>Dikarya</taxon>
        <taxon>Ascomycota</taxon>
        <taxon>Pezizomycotina</taxon>
        <taxon>Leotiomycetes</taxon>
        <taxon>Erysiphales</taxon>
        <taxon>Erysiphaceae</taxon>
        <taxon>Blumeria</taxon>
        <taxon>Blumeria hordei</taxon>
    </lineage>
</organism>
<feature type="signal peptide" evidence="1">
    <location>
        <begin position="1"/>
        <end position="31"/>
    </location>
</feature>
<dbReference type="InParanoid" id="N1JBV5"/>
<keyword evidence="3" id="KW-1185">Reference proteome</keyword>
<dbReference type="AlphaFoldDB" id="N1JBV5"/>
<accession>N1JBV5</accession>
<protein>
    <submittedName>
        <fullName evidence="2">Putative candidate secreted effector protein</fullName>
    </submittedName>
</protein>
<reference evidence="2 3" key="1">
    <citation type="journal article" date="2010" name="Science">
        <title>Genome expansion and gene loss in powdery mildew fungi reveal tradeoffs in extreme parasitism.</title>
        <authorList>
            <person name="Spanu P.D."/>
            <person name="Abbott J.C."/>
            <person name="Amselem J."/>
            <person name="Burgis T.A."/>
            <person name="Soanes D.M."/>
            <person name="Stueber K."/>
            <person name="Ver Loren van Themaat E."/>
            <person name="Brown J.K.M."/>
            <person name="Butcher S.A."/>
            <person name="Gurr S.J."/>
            <person name="Lebrun M.-H."/>
            <person name="Ridout C.J."/>
            <person name="Schulze-Lefert P."/>
            <person name="Talbot N.J."/>
            <person name="Ahmadinejad N."/>
            <person name="Ametz C."/>
            <person name="Barton G.R."/>
            <person name="Benjdia M."/>
            <person name="Bidzinski P."/>
            <person name="Bindschedler L.V."/>
            <person name="Both M."/>
            <person name="Brewer M.T."/>
            <person name="Cadle-Davidson L."/>
            <person name="Cadle-Davidson M.M."/>
            <person name="Collemare J."/>
            <person name="Cramer R."/>
            <person name="Frenkel O."/>
            <person name="Godfrey D."/>
            <person name="Harriman J."/>
            <person name="Hoede C."/>
            <person name="King B.C."/>
            <person name="Klages S."/>
            <person name="Kleemann J."/>
            <person name="Knoll D."/>
            <person name="Koti P.S."/>
            <person name="Kreplak J."/>
            <person name="Lopez-Ruiz F.J."/>
            <person name="Lu X."/>
            <person name="Maekawa T."/>
            <person name="Mahanil S."/>
            <person name="Micali C."/>
            <person name="Milgroom M.G."/>
            <person name="Montana G."/>
            <person name="Noir S."/>
            <person name="O'Connell R.J."/>
            <person name="Oberhaensli S."/>
            <person name="Parlange F."/>
            <person name="Pedersen C."/>
            <person name="Quesneville H."/>
            <person name="Reinhardt R."/>
            <person name="Rott M."/>
            <person name="Sacristan S."/>
            <person name="Schmidt S.M."/>
            <person name="Schoen M."/>
            <person name="Skamnioti P."/>
            <person name="Sommer H."/>
            <person name="Stephens A."/>
            <person name="Takahara H."/>
            <person name="Thordal-Christensen H."/>
            <person name="Vigouroux M."/>
            <person name="Wessling R."/>
            <person name="Wicker T."/>
            <person name="Panstruga R."/>
        </authorList>
    </citation>
    <scope>NUCLEOTIDE SEQUENCE [LARGE SCALE GENOMIC DNA]</scope>
    <source>
        <strain evidence="2">DH14</strain>
    </source>
</reference>
<dbReference type="OrthoDB" id="10349445at2759"/>
<feature type="chain" id="PRO_5004107377" evidence="1">
    <location>
        <begin position="32"/>
        <end position="370"/>
    </location>
</feature>
<proteinExistence type="predicted"/>
<comment type="caution">
    <text evidence="2">The sequence shown here is derived from an EMBL/GenBank/DDBJ whole genome shotgun (WGS) entry which is preliminary data.</text>
</comment>
<dbReference type="Proteomes" id="UP000015441">
    <property type="component" value="Unassembled WGS sequence"/>
</dbReference>